<dbReference type="Gene3D" id="1.10.10.60">
    <property type="entry name" value="Homeodomain-like"/>
    <property type="match status" value="2"/>
</dbReference>
<dbReference type="PRINTS" id="PR00032">
    <property type="entry name" value="HTHARAC"/>
</dbReference>
<dbReference type="Pfam" id="PF12833">
    <property type="entry name" value="HTH_18"/>
    <property type="match status" value="1"/>
</dbReference>
<dbReference type="InterPro" id="IPR011006">
    <property type="entry name" value="CheY-like_superfamily"/>
</dbReference>
<dbReference type="CDD" id="cd17536">
    <property type="entry name" value="REC_YesN-like"/>
    <property type="match status" value="1"/>
</dbReference>
<keyword evidence="4" id="KW-0804">Transcription</keyword>
<feature type="domain" description="HTH araC/xylS-type" evidence="7">
    <location>
        <begin position="428"/>
        <end position="526"/>
    </location>
</feature>
<evidence type="ECO:0000313" key="9">
    <source>
        <dbReference type="EMBL" id="HIZ61287.1"/>
    </source>
</evidence>
<dbReference type="SUPFAM" id="SSF52172">
    <property type="entry name" value="CheY-like"/>
    <property type="match status" value="1"/>
</dbReference>
<dbReference type="InterPro" id="IPR009057">
    <property type="entry name" value="Homeodomain-like_sf"/>
</dbReference>
<reference evidence="9" key="1">
    <citation type="journal article" date="2021" name="PeerJ">
        <title>Extensive microbial diversity within the chicken gut microbiome revealed by metagenomics and culture.</title>
        <authorList>
            <person name="Gilroy R."/>
            <person name="Ravi A."/>
            <person name="Getino M."/>
            <person name="Pursley I."/>
            <person name="Horton D.L."/>
            <person name="Alikhan N.F."/>
            <person name="Baker D."/>
            <person name="Gharbi K."/>
            <person name="Hall N."/>
            <person name="Watson M."/>
            <person name="Adriaenssens E.M."/>
            <person name="Foster-Nyarko E."/>
            <person name="Jarju S."/>
            <person name="Secka A."/>
            <person name="Antonio M."/>
            <person name="Oren A."/>
            <person name="Chaudhuri R.R."/>
            <person name="La Ragione R."/>
            <person name="Hildebrand F."/>
            <person name="Pallen M.J."/>
        </authorList>
    </citation>
    <scope>NUCLEOTIDE SEQUENCE</scope>
    <source>
        <strain evidence="9">CHK188-11489</strain>
    </source>
</reference>
<dbReference type="EMBL" id="DXBF01000007">
    <property type="protein sequence ID" value="HIZ61287.1"/>
    <property type="molecule type" value="Genomic_DNA"/>
</dbReference>
<dbReference type="Pfam" id="PF00072">
    <property type="entry name" value="Response_reg"/>
    <property type="match status" value="1"/>
</dbReference>
<evidence type="ECO:0000256" key="1">
    <source>
        <dbReference type="ARBA" id="ARBA00018672"/>
    </source>
</evidence>
<evidence type="ECO:0000259" key="7">
    <source>
        <dbReference type="PROSITE" id="PS01124"/>
    </source>
</evidence>
<evidence type="ECO:0000256" key="6">
    <source>
        <dbReference type="PROSITE-ProRule" id="PRU00169"/>
    </source>
</evidence>
<protein>
    <recommendedName>
        <fullName evidence="1">Stage 0 sporulation protein A homolog</fullName>
    </recommendedName>
</protein>
<dbReference type="GO" id="GO:0003700">
    <property type="term" value="F:DNA-binding transcription factor activity"/>
    <property type="evidence" value="ECO:0007669"/>
    <property type="project" value="InterPro"/>
</dbReference>
<gene>
    <name evidence="9" type="ORF">H9724_00730</name>
</gene>
<dbReference type="SMART" id="SM00342">
    <property type="entry name" value="HTH_ARAC"/>
    <property type="match status" value="1"/>
</dbReference>
<dbReference type="PROSITE" id="PS50110">
    <property type="entry name" value="RESPONSE_REGULATORY"/>
    <property type="match status" value="1"/>
</dbReference>
<organism evidence="9 10">
    <name type="scientific">Candidatus Gemmiger avistercoris</name>
    <dbReference type="NCBI Taxonomy" id="2838606"/>
    <lineage>
        <taxon>Bacteria</taxon>
        <taxon>Bacillati</taxon>
        <taxon>Bacillota</taxon>
        <taxon>Clostridia</taxon>
        <taxon>Eubacteriales</taxon>
        <taxon>Gemmiger</taxon>
    </lineage>
</organism>
<dbReference type="SUPFAM" id="SSF46689">
    <property type="entry name" value="Homeodomain-like"/>
    <property type="match status" value="2"/>
</dbReference>
<dbReference type="InterPro" id="IPR001789">
    <property type="entry name" value="Sig_transdc_resp-reg_receiver"/>
</dbReference>
<dbReference type="InterPro" id="IPR020449">
    <property type="entry name" value="Tscrpt_reg_AraC-type_HTH"/>
</dbReference>
<name>A0A9D2FIP9_9FIRM</name>
<dbReference type="Gene3D" id="3.40.50.2300">
    <property type="match status" value="1"/>
</dbReference>
<comment type="function">
    <text evidence="5">May play the central regulatory role in sporulation. It may be an element of the effector pathway responsible for the activation of sporulation genes in response to nutritional stress. Spo0A may act in concert with spo0H (a sigma factor) to control the expression of some genes that are critical to the sporulation process.</text>
</comment>
<dbReference type="PANTHER" id="PTHR43280">
    <property type="entry name" value="ARAC-FAMILY TRANSCRIPTIONAL REGULATOR"/>
    <property type="match status" value="1"/>
</dbReference>
<proteinExistence type="predicted"/>
<dbReference type="Proteomes" id="UP000824105">
    <property type="component" value="Unassembled WGS sequence"/>
</dbReference>
<reference evidence="9" key="2">
    <citation type="submission" date="2021-04" db="EMBL/GenBank/DDBJ databases">
        <authorList>
            <person name="Gilroy R."/>
        </authorList>
    </citation>
    <scope>NUCLEOTIDE SEQUENCE</scope>
    <source>
        <strain evidence="9">CHK188-11489</strain>
    </source>
</reference>
<dbReference type="PROSITE" id="PS01124">
    <property type="entry name" value="HTH_ARAC_FAMILY_2"/>
    <property type="match status" value="1"/>
</dbReference>
<evidence type="ECO:0000256" key="2">
    <source>
        <dbReference type="ARBA" id="ARBA00023015"/>
    </source>
</evidence>
<dbReference type="PANTHER" id="PTHR43280:SF10">
    <property type="entry name" value="REGULATORY PROTEIN POCR"/>
    <property type="match status" value="1"/>
</dbReference>
<feature type="domain" description="Response regulatory" evidence="8">
    <location>
        <begin position="3"/>
        <end position="120"/>
    </location>
</feature>
<dbReference type="InterPro" id="IPR018060">
    <property type="entry name" value="HTH_AraC"/>
</dbReference>
<dbReference type="SMART" id="SM00448">
    <property type="entry name" value="REC"/>
    <property type="match status" value="1"/>
</dbReference>
<feature type="modified residue" description="4-aspartylphosphate" evidence="6">
    <location>
        <position position="55"/>
    </location>
</feature>
<comment type="caution">
    <text evidence="9">The sequence shown here is derived from an EMBL/GenBank/DDBJ whole genome shotgun (WGS) entry which is preliminary data.</text>
</comment>
<dbReference type="GO" id="GO:0000160">
    <property type="term" value="P:phosphorelay signal transduction system"/>
    <property type="evidence" value="ECO:0007669"/>
    <property type="project" value="InterPro"/>
</dbReference>
<dbReference type="GO" id="GO:0043565">
    <property type="term" value="F:sequence-specific DNA binding"/>
    <property type="evidence" value="ECO:0007669"/>
    <property type="project" value="InterPro"/>
</dbReference>
<keyword evidence="2" id="KW-0805">Transcription regulation</keyword>
<sequence>MYQVLLVDDEPLILAGIKFMIDWQKNDCQIAGTAGNGQQALEALRTLQPDIVICDIAMPVLSGIELLQRAAEETPETVFIMLTNHQDFQLARNSLRYRSVDYLLKSDLDEATLEASLARAKAERDSRRRLAQASAVENYLESNRQSLLENAFLSVILTPPGASCASAAEVLQGNGVLNGYAAAYIPIRFDGIAGYAGFADNERARLFNWQRELCEKLAGNLFPAFVLLTPDAPAQSEALFLLCWDLPQDGWEGRLRTYADKLTAASATITQARPCVLGTRRFASGGELDECRAEVFALRDHYYLTGSETKMFYSELPAVEWGRLSLAGIADRLDAEVRSKNASACAVLLDRAIDRVRTVPHQKSQALWLCGEIRSALAARLGEEFGRSWPPIERLATREQVLQWLQTAKNELGEQLAQSGHSRSPLVEKACRYVQDNVDKHIMLQDVADYVCISPGYLSALFKKEYNQNFVDYINEVKTRRAQELIREGRYRIYEISYMLGFENAYYFTRVFKRYTGMTPSEYQKQQRGGRE</sequence>
<keyword evidence="6" id="KW-0597">Phosphoprotein</keyword>
<keyword evidence="3" id="KW-0238">DNA-binding</keyword>
<accession>A0A9D2FIP9</accession>
<evidence type="ECO:0000256" key="5">
    <source>
        <dbReference type="ARBA" id="ARBA00024867"/>
    </source>
</evidence>
<evidence type="ECO:0000256" key="4">
    <source>
        <dbReference type="ARBA" id="ARBA00023163"/>
    </source>
</evidence>
<evidence type="ECO:0000256" key="3">
    <source>
        <dbReference type="ARBA" id="ARBA00023125"/>
    </source>
</evidence>
<evidence type="ECO:0000313" key="10">
    <source>
        <dbReference type="Proteomes" id="UP000824105"/>
    </source>
</evidence>
<dbReference type="AlphaFoldDB" id="A0A9D2FIP9"/>
<evidence type="ECO:0000259" key="8">
    <source>
        <dbReference type="PROSITE" id="PS50110"/>
    </source>
</evidence>